<dbReference type="SUPFAM" id="SSF48403">
    <property type="entry name" value="Ankyrin repeat"/>
    <property type="match status" value="1"/>
</dbReference>
<comment type="caution">
    <text evidence="4">The sequence shown here is derived from an EMBL/GenBank/DDBJ whole genome shotgun (WGS) entry which is preliminary data.</text>
</comment>
<keyword evidence="1" id="KW-0677">Repeat</keyword>
<dbReference type="InterPro" id="IPR050776">
    <property type="entry name" value="Ank_Repeat/CDKN_Inhibitor"/>
</dbReference>
<dbReference type="Gene3D" id="1.25.40.20">
    <property type="entry name" value="Ankyrin repeat-containing domain"/>
    <property type="match status" value="1"/>
</dbReference>
<evidence type="ECO:0000313" key="5">
    <source>
        <dbReference type="Proteomes" id="UP000319663"/>
    </source>
</evidence>
<dbReference type="EMBL" id="VIFY01000208">
    <property type="protein sequence ID" value="TQB68539.1"/>
    <property type="molecule type" value="Genomic_DNA"/>
</dbReference>
<reference evidence="4 5" key="1">
    <citation type="submission" date="2019-06" db="EMBL/GenBank/DDBJ databases">
        <title>Wine fermentation using esterase from Monascus purpureus.</title>
        <authorList>
            <person name="Geng C."/>
            <person name="Zhang Y."/>
        </authorList>
    </citation>
    <scope>NUCLEOTIDE SEQUENCE [LARGE SCALE GENOMIC DNA]</scope>
    <source>
        <strain evidence="4">HQ1</strain>
    </source>
</reference>
<dbReference type="Pfam" id="PF12796">
    <property type="entry name" value="Ank_2"/>
    <property type="match status" value="1"/>
</dbReference>
<dbReference type="PANTHER" id="PTHR24201">
    <property type="entry name" value="ANK_REP_REGION DOMAIN-CONTAINING PROTEIN"/>
    <property type="match status" value="1"/>
</dbReference>
<gene>
    <name evidence="4" type="ORF">MPDQ_003232</name>
</gene>
<feature type="repeat" description="ANK" evidence="3">
    <location>
        <begin position="110"/>
        <end position="134"/>
    </location>
</feature>
<accession>A0A507QJ39</accession>
<dbReference type="SMART" id="SM00248">
    <property type="entry name" value="ANK"/>
    <property type="match status" value="2"/>
</dbReference>
<name>A0A507QJ39_MONPU</name>
<evidence type="ECO:0000256" key="1">
    <source>
        <dbReference type="ARBA" id="ARBA00022737"/>
    </source>
</evidence>
<sequence length="218" mass="23569">MSLSSISDCSVSACSERVDPDVQEDFGRSPMSYAAENGHEKNREDTAFYTQGGSNFGMLLATGKVDGLVDPNAKDNMSWTLPFHAAMHGQAQVIRQLLAAEADPVPVDSRQITPLMEAAGTGHVDVVQVLLETGRVRIDATTRGQTALMLSEFRRRGTVVALLKEVAESPKSQRFTVFNYHKLETAEIDIVSATQKDGLTIRNVSLAAGLQAATQCVE</sequence>
<dbReference type="PROSITE" id="PS50297">
    <property type="entry name" value="ANK_REP_REGION"/>
    <property type="match status" value="1"/>
</dbReference>
<protein>
    <submittedName>
        <fullName evidence="4">Uncharacterized protein</fullName>
    </submittedName>
</protein>
<proteinExistence type="predicted"/>
<dbReference type="Proteomes" id="UP000319663">
    <property type="component" value="Unassembled WGS sequence"/>
</dbReference>
<organism evidence="4 5">
    <name type="scientific">Monascus purpureus</name>
    <name type="common">Red mold</name>
    <name type="synonym">Monascus anka</name>
    <dbReference type="NCBI Taxonomy" id="5098"/>
    <lineage>
        <taxon>Eukaryota</taxon>
        <taxon>Fungi</taxon>
        <taxon>Dikarya</taxon>
        <taxon>Ascomycota</taxon>
        <taxon>Pezizomycotina</taxon>
        <taxon>Eurotiomycetes</taxon>
        <taxon>Eurotiomycetidae</taxon>
        <taxon>Eurotiales</taxon>
        <taxon>Aspergillaceae</taxon>
        <taxon>Monascus</taxon>
    </lineage>
</organism>
<dbReference type="PANTHER" id="PTHR24201:SF16">
    <property type="entry name" value="ANKYRIN-1-LIKE-RELATED"/>
    <property type="match status" value="1"/>
</dbReference>
<dbReference type="InterPro" id="IPR002110">
    <property type="entry name" value="Ankyrin_rpt"/>
</dbReference>
<dbReference type="STRING" id="5098.A0A507QJ39"/>
<evidence type="ECO:0000256" key="2">
    <source>
        <dbReference type="ARBA" id="ARBA00023043"/>
    </source>
</evidence>
<dbReference type="InterPro" id="IPR036770">
    <property type="entry name" value="Ankyrin_rpt-contain_sf"/>
</dbReference>
<dbReference type="PROSITE" id="PS50088">
    <property type="entry name" value="ANK_REPEAT"/>
    <property type="match status" value="1"/>
</dbReference>
<evidence type="ECO:0000313" key="4">
    <source>
        <dbReference type="EMBL" id="TQB68539.1"/>
    </source>
</evidence>
<keyword evidence="5" id="KW-1185">Reference proteome</keyword>
<dbReference type="AlphaFoldDB" id="A0A507QJ39"/>
<evidence type="ECO:0000256" key="3">
    <source>
        <dbReference type="PROSITE-ProRule" id="PRU00023"/>
    </source>
</evidence>
<dbReference type="GO" id="GO:0005634">
    <property type="term" value="C:nucleus"/>
    <property type="evidence" value="ECO:0007669"/>
    <property type="project" value="TreeGrafter"/>
</dbReference>
<keyword evidence="2 3" id="KW-0040">ANK repeat</keyword>